<reference evidence="2 3" key="1">
    <citation type="submission" date="2017-02" db="EMBL/GenBank/DDBJ databases">
        <title>Genomes of Trichoderma spp. with biocontrol activity.</title>
        <authorList>
            <person name="Gardiner D."/>
            <person name="Kazan K."/>
            <person name="Vos C."/>
            <person name="Harvey P."/>
        </authorList>
    </citation>
    <scope>NUCLEOTIDE SEQUENCE [LARGE SCALE GENOMIC DNA]</scope>
    <source>
        <strain evidence="2 3">Tr1</strain>
    </source>
</reference>
<dbReference type="PANTHER" id="PTHR35391:SF7">
    <property type="entry name" value="C2H2-TYPE DOMAIN-CONTAINING PROTEIN"/>
    <property type="match status" value="1"/>
</dbReference>
<gene>
    <name evidence="2" type="ORF">THARTR1_09148</name>
</gene>
<dbReference type="EMBL" id="MTYI01000165">
    <property type="protein sequence ID" value="PNP50159.1"/>
    <property type="molecule type" value="Genomic_DNA"/>
</dbReference>
<evidence type="ECO:0000256" key="1">
    <source>
        <dbReference type="SAM" id="MobiDB-lite"/>
    </source>
</evidence>
<evidence type="ECO:0000313" key="3">
    <source>
        <dbReference type="Proteomes" id="UP000236290"/>
    </source>
</evidence>
<feature type="region of interest" description="Disordered" evidence="1">
    <location>
        <begin position="559"/>
        <end position="609"/>
    </location>
</feature>
<dbReference type="Proteomes" id="UP000236290">
    <property type="component" value="Unassembled WGS sequence"/>
</dbReference>
<dbReference type="AlphaFoldDB" id="A0A2K0TXB1"/>
<dbReference type="OrthoDB" id="6133115at2759"/>
<sequence length="609" mass="68528">MMESQTNCELKEDDKDIEHFDDFGDTQQGPAEEIRMNFELISLSLKVLFRIAVLLRKTSPDYRFERAIHSSKFTFPHAFDVDHVREKYPKLKTEGQSWLAERLGKAIAGRRQFIKYCRDHRDRLALDDENIEAESATTVIQSSKATTLKLEKIQAVSNFAVDDYEDDVVSILSTSTTTDVLSTLALPRLEDLSKDVCTLSMTSDLTLAQSVVRNVIRWLSRIETGGSNMSLIVTDLSMSVHYVKLQIMEDAGRKPPMYFDAQSCPFCDDWSVALQTKDKLKSQEVESQSILVRASQFKRHVAAHLEQLAIFAIPCAKEDGTGDERSSVDSLGSTITDLPESEIQEALPTPGKESLEGRPTDDEDLLNADEGKDDDPSSPSFETSTDKFRDVDVANDIRPPSSSAVRDVYSLDRFLQGIPPQEGKDDDPSRPAFSRMVRTLQRFDRLFREIPPQEQETMEPPLSEHAEEEAATPEAKWTAQEQNPFYGVEVPHMATWVTEEQQARNEESETSVSNSPSRRGKDAKPNEGEDMATATSSEELVEERDTTYKRVGGLIDLPTQNRIPQVGHSGFGTVNTAQNKKNSDSVDSSNRKQHTKMQTMFSEKLVHEQ</sequence>
<protein>
    <submittedName>
        <fullName evidence="2">Uncharacterized protein</fullName>
    </submittedName>
</protein>
<feature type="region of interest" description="Disordered" evidence="1">
    <location>
        <begin position="319"/>
        <end position="404"/>
    </location>
</feature>
<dbReference type="PANTHER" id="PTHR35391">
    <property type="entry name" value="C2H2-TYPE DOMAIN-CONTAINING PROTEIN-RELATED"/>
    <property type="match status" value="1"/>
</dbReference>
<feature type="compositionally biased region" description="Acidic residues" evidence="1">
    <location>
        <begin position="361"/>
        <end position="373"/>
    </location>
</feature>
<evidence type="ECO:0000313" key="2">
    <source>
        <dbReference type="EMBL" id="PNP50159.1"/>
    </source>
</evidence>
<comment type="caution">
    <text evidence="2">The sequence shown here is derived from an EMBL/GenBank/DDBJ whole genome shotgun (WGS) entry which is preliminary data.</text>
</comment>
<name>A0A2K0TXB1_TRIHA</name>
<feature type="region of interest" description="Disordered" evidence="1">
    <location>
        <begin position="449"/>
        <end position="482"/>
    </location>
</feature>
<feature type="region of interest" description="Disordered" evidence="1">
    <location>
        <begin position="494"/>
        <end position="545"/>
    </location>
</feature>
<accession>A0A2K0TXB1</accession>
<proteinExistence type="predicted"/>
<organism evidence="2 3">
    <name type="scientific">Trichoderma harzianum</name>
    <name type="common">Hypocrea lixii</name>
    <dbReference type="NCBI Taxonomy" id="5544"/>
    <lineage>
        <taxon>Eukaryota</taxon>
        <taxon>Fungi</taxon>
        <taxon>Dikarya</taxon>
        <taxon>Ascomycota</taxon>
        <taxon>Pezizomycotina</taxon>
        <taxon>Sordariomycetes</taxon>
        <taxon>Hypocreomycetidae</taxon>
        <taxon>Hypocreales</taxon>
        <taxon>Hypocreaceae</taxon>
        <taxon>Trichoderma</taxon>
    </lineage>
</organism>